<reference evidence="1 2" key="1">
    <citation type="submission" date="2024-02" db="EMBL/GenBank/DDBJ databases">
        <title>The whole genome sequence of Pseudomonas benzopyrenica MLY92.</title>
        <authorList>
            <person name="Liu Y."/>
        </authorList>
    </citation>
    <scope>NUCLEOTIDE SEQUENCE [LARGE SCALE GENOMIC DNA]</scope>
    <source>
        <strain evidence="1 2">MLY92</strain>
    </source>
</reference>
<protein>
    <submittedName>
        <fullName evidence="1">Uncharacterized protein</fullName>
    </submittedName>
</protein>
<dbReference type="RefSeq" id="WP_338544459.1">
    <property type="nucleotide sequence ID" value="NZ_CP145723.1"/>
</dbReference>
<accession>A0ABZ2FM32</accession>
<proteinExistence type="predicted"/>
<keyword evidence="2" id="KW-1185">Reference proteome</keyword>
<evidence type="ECO:0000313" key="1">
    <source>
        <dbReference type="EMBL" id="WWM64636.1"/>
    </source>
</evidence>
<sequence>MTDLALVTHEELTFAEQLLQQLRQELPKDSRAQDPLVIAAVGDLQVRLAAARALQRASAAEDGPVRQIQARLAADSARQLAADLQREWLAETVAHRSAGPASRDLKRLLGEHHLNISD</sequence>
<evidence type="ECO:0000313" key="2">
    <source>
        <dbReference type="Proteomes" id="UP001372714"/>
    </source>
</evidence>
<gene>
    <name evidence="1" type="ORF">V6W80_12905</name>
</gene>
<name>A0ABZ2FM32_9PSED</name>
<dbReference type="EMBL" id="CP145723">
    <property type="protein sequence ID" value="WWM64636.1"/>
    <property type="molecule type" value="Genomic_DNA"/>
</dbReference>
<organism evidence="1 2">
    <name type="scientific">Pseudomonas benzopyrenica</name>
    <dbReference type="NCBI Taxonomy" id="2993566"/>
    <lineage>
        <taxon>Bacteria</taxon>
        <taxon>Pseudomonadati</taxon>
        <taxon>Pseudomonadota</taxon>
        <taxon>Gammaproteobacteria</taxon>
        <taxon>Pseudomonadales</taxon>
        <taxon>Pseudomonadaceae</taxon>
        <taxon>Pseudomonas</taxon>
    </lineage>
</organism>
<dbReference type="Proteomes" id="UP001372714">
    <property type="component" value="Chromosome"/>
</dbReference>